<dbReference type="InterPro" id="IPR013320">
    <property type="entry name" value="ConA-like_dom_sf"/>
</dbReference>
<dbReference type="GO" id="GO:0000272">
    <property type="term" value="P:polysaccharide catabolic process"/>
    <property type="evidence" value="ECO:0007669"/>
    <property type="project" value="UniProtKB-KW"/>
</dbReference>
<dbReference type="OrthoDB" id="89349at2759"/>
<name>A0A0L0VD41_9BASI</name>
<evidence type="ECO:0000313" key="5">
    <source>
        <dbReference type="Proteomes" id="UP000054564"/>
    </source>
</evidence>
<dbReference type="GO" id="GO:0008810">
    <property type="term" value="F:cellulase activity"/>
    <property type="evidence" value="ECO:0007669"/>
    <property type="project" value="InterPro"/>
</dbReference>
<evidence type="ECO:0000256" key="1">
    <source>
        <dbReference type="ARBA" id="ARBA00005519"/>
    </source>
</evidence>
<protein>
    <recommendedName>
        <fullName evidence="6">Concanavalin A-like lectin/glucanase</fullName>
    </recommendedName>
</protein>
<dbReference type="Proteomes" id="UP000054564">
    <property type="component" value="Unassembled WGS sequence"/>
</dbReference>
<dbReference type="InterPro" id="IPR002594">
    <property type="entry name" value="GH12"/>
</dbReference>
<evidence type="ECO:0000256" key="2">
    <source>
        <dbReference type="RuleBase" id="RU361163"/>
    </source>
</evidence>
<evidence type="ECO:0000256" key="3">
    <source>
        <dbReference type="SAM" id="SignalP"/>
    </source>
</evidence>
<comment type="similarity">
    <text evidence="1 2">Belongs to the glycosyl hydrolase 12 (cellulase H) family.</text>
</comment>
<comment type="caution">
    <text evidence="4">The sequence shown here is derived from an EMBL/GenBank/DDBJ whole genome shotgun (WGS) entry which is preliminary data.</text>
</comment>
<evidence type="ECO:0000313" key="4">
    <source>
        <dbReference type="EMBL" id="KNE97222.1"/>
    </source>
</evidence>
<proteinExistence type="inferred from homology"/>
<keyword evidence="2" id="KW-0119">Carbohydrate metabolism</keyword>
<feature type="signal peptide" evidence="3">
    <location>
        <begin position="1"/>
        <end position="20"/>
    </location>
</feature>
<dbReference type="SUPFAM" id="SSF49899">
    <property type="entry name" value="Concanavalin A-like lectins/glucanases"/>
    <property type="match status" value="1"/>
</dbReference>
<feature type="chain" id="PRO_5005549959" description="Concanavalin A-like lectin/glucanase" evidence="3">
    <location>
        <begin position="21"/>
        <end position="293"/>
    </location>
</feature>
<organism evidence="4 5">
    <name type="scientific">Puccinia striiformis f. sp. tritici PST-78</name>
    <dbReference type="NCBI Taxonomy" id="1165861"/>
    <lineage>
        <taxon>Eukaryota</taxon>
        <taxon>Fungi</taxon>
        <taxon>Dikarya</taxon>
        <taxon>Basidiomycota</taxon>
        <taxon>Pucciniomycotina</taxon>
        <taxon>Pucciniomycetes</taxon>
        <taxon>Pucciniales</taxon>
        <taxon>Pucciniaceae</taxon>
        <taxon>Puccinia</taxon>
    </lineage>
</organism>
<dbReference type="PANTHER" id="PTHR34002">
    <property type="entry name" value="BLR1656 PROTEIN"/>
    <property type="match status" value="1"/>
</dbReference>
<keyword evidence="2" id="KW-0624">Polysaccharide degradation</keyword>
<keyword evidence="2" id="KW-0326">Glycosidase</keyword>
<sequence length="293" mass="32193">MRSSILQVAASILSLVSVECLPAKNSVIAPGTSGTDLTHSKNGLMQTMGQVQESNCAGNTMSWSKNKTPWEKLQLASNLNLYQNVWQANKVLDSGMSDITCSSFNQGSLKWTTKFHMPCNPSDNNQVKTYTNVAWAGTPVPIKNAKIFNVTWEWKLTEESPDLVADVSFDIFLTKDPNCRKQECASREVMMWLGAIGGAKPAGQPASPGTVKIGGKYDFQVWQGKVNVPVVSIFPSDVTRRYTSFKADLKRALHKLTQYGVGEDEYIMSVGAGIEVFKGSGTLRTSNYIIDLY</sequence>
<dbReference type="PANTHER" id="PTHR34002:SF9">
    <property type="entry name" value="XYLOGLUCAN-SPECIFIC ENDO-BETA-1,4-GLUCANASE A"/>
    <property type="match status" value="1"/>
</dbReference>
<dbReference type="STRING" id="1165861.A0A0L0VD41"/>
<reference evidence="5" key="1">
    <citation type="submission" date="2014-03" db="EMBL/GenBank/DDBJ databases">
        <title>The Genome Sequence of Puccinia striiformis f. sp. tritici PST-78.</title>
        <authorList>
            <consortium name="The Broad Institute Genome Sequencing Platform"/>
            <person name="Cuomo C."/>
            <person name="Hulbert S."/>
            <person name="Chen X."/>
            <person name="Walker B."/>
            <person name="Young S.K."/>
            <person name="Zeng Q."/>
            <person name="Gargeya S."/>
            <person name="Fitzgerald M."/>
            <person name="Haas B."/>
            <person name="Abouelleil A."/>
            <person name="Alvarado L."/>
            <person name="Arachchi H.M."/>
            <person name="Berlin A.M."/>
            <person name="Chapman S.B."/>
            <person name="Goldberg J."/>
            <person name="Griggs A."/>
            <person name="Gujja S."/>
            <person name="Hansen M."/>
            <person name="Howarth C."/>
            <person name="Imamovic A."/>
            <person name="Larimer J."/>
            <person name="McCowan C."/>
            <person name="Montmayeur A."/>
            <person name="Murphy C."/>
            <person name="Neiman D."/>
            <person name="Pearson M."/>
            <person name="Priest M."/>
            <person name="Roberts A."/>
            <person name="Saif S."/>
            <person name="Shea T."/>
            <person name="Sisk P."/>
            <person name="Sykes S."/>
            <person name="Wortman J."/>
            <person name="Nusbaum C."/>
            <person name="Birren B."/>
        </authorList>
    </citation>
    <scope>NUCLEOTIDE SEQUENCE [LARGE SCALE GENOMIC DNA]</scope>
    <source>
        <strain evidence="5">race PST-78</strain>
    </source>
</reference>
<keyword evidence="5" id="KW-1185">Reference proteome</keyword>
<keyword evidence="3" id="KW-0732">Signal</keyword>
<gene>
    <name evidence="4" type="ORF">PSTG_09484</name>
</gene>
<dbReference type="EMBL" id="AJIL01000071">
    <property type="protein sequence ID" value="KNE97222.1"/>
    <property type="molecule type" value="Genomic_DNA"/>
</dbReference>
<dbReference type="Gene3D" id="2.60.120.180">
    <property type="match status" value="1"/>
</dbReference>
<dbReference type="AlphaFoldDB" id="A0A0L0VD41"/>
<accession>A0A0L0VD41</accession>
<dbReference type="Pfam" id="PF01670">
    <property type="entry name" value="Glyco_hydro_12"/>
    <property type="match status" value="1"/>
</dbReference>
<evidence type="ECO:0008006" key="6">
    <source>
        <dbReference type="Google" id="ProtNLM"/>
    </source>
</evidence>
<dbReference type="InterPro" id="IPR013319">
    <property type="entry name" value="GH11/12"/>
</dbReference>
<keyword evidence="2" id="KW-0378">Hydrolase</keyword>